<evidence type="ECO:0000259" key="3">
    <source>
        <dbReference type="PROSITE" id="PS50102"/>
    </source>
</evidence>
<dbReference type="Gene3D" id="2.60.120.260">
    <property type="entry name" value="Galactose-binding domain-like"/>
    <property type="match status" value="2"/>
</dbReference>
<feature type="domain" description="RRM" evidence="3">
    <location>
        <begin position="15"/>
        <end position="104"/>
    </location>
</feature>
<feature type="compositionally biased region" description="Acidic residues" evidence="2">
    <location>
        <begin position="273"/>
        <end position="284"/>
    </location>
</feature>
<dbReference type="Proteomes" id="UP001470230">
    <property type="component" value="Unassembled WGS sequence"/>
</dbReference>
<keyword evidence="5" id="KW-1185">Reference proteome</keyword>
<dbReference type="InterPro" id="IPR008979">
    <property type="entry name" value="Galactose-bd-like_sf"/>
</dbReference>
<dbReference type="SUPFAM" id="SSF54928">
    <property type="entry name" value="RNA-binding domain, RBD"/>
    <property type="match status" value="1"/>
</dbReference>
<name>A0ABR2HJS0_9EUKA</name>
<accession>A0ABR2HJS0</accession>
<dbReference type="PROSITE" id="PS50102">
    <property type="entry name" value="RRM"/>
    <property type="match status" value="1"/>
</dbReference>
<organism evidence="4 5">
    <name type="scientific">Tritrichomonas musculus</name>
    <dbReference type="NCBI Taxonomy" id="1915356"/>
    <lineage>
        <taxon>Eukaryota</taxon>
        <taxon>Metamonada</taxon>
        <taxon>Parabasalia</taxon>
        <taxon>Tritrichomonadida</taxon>
        <taxon>Tritrichomonadidae</taxon>
        <taxon>Tritrichomonas</taxon>
    </lineage>
</organism>
<reference evidence="4 5" key="1">
    <citation type="submission" date="2024-04" db="EMBL/GenBank/DDBJ databases">
        <title>Tritrichomonas musculus Genome.</title>
        <authorList>
            <person name="Alves-Ferreira E."/>
            <person name="Grigg M."/>
            <person name="Lorenzi H."/>
            <person name="Galac M."/>
        </authorList>
    </citation>
    <scope>NUCLEOTIDE SEQUENCE [LARGE SCALE GENOMIC DNA]</scope>
    <source>
        <strain evidence="4 5">EAF2021</strain>
    </source>
</reference>
<evidence type="ECO:0000256" key="2">
    <source>
        <dbReference type="SAM" id="MobiDB-lite"/>
    </source>
</evidence>
<feature type="region of interest" description="Disordered" evidence="2">
    <location>
        <begin position="262"/>
        <end position="284"/>
    </location>
</feature>
<proteinExistence type="predicted"/>
<dbReference type="InterPro" id="IPR035979">
    <property type="entry name" value="RBD_domain_sf"/>
</dbReference>
<feature type="region of interest" description="Disordered" evidence="2">
    <location>
        <begin position="567"/>
        <end position="588"/>
    </location>
</feature>
<evidence type="ECO:0000256" key="1">
    <source>
        <dbReference type="PROSITE-ProRule" id="PRU00176"/>
    </source>
</evidence>
<keyword evidence="1" id="KW-0694">RNA-binding</keyword>
<comment type="caution">
    <text evidence="4">The sequence shown here is derived from an EMBL/GenBank/DDBJ whole genome shotgun (WGS) entry which is preliminary data.</text>
</comment>
<sequence>MRRNKILPPKDFTNHTLYVSNIPNDMSINDFFMSYGKYGEIQRIKLLKQYYSSEKYSNLEVIEYFGGVAILLFADQESRTKCLDDQKNHPFIINENVLISEKDNKSISNYYKRCGFLFFSSAYITITKLNQIFKINEDATEYPNKINTIKNIEILYPAEFQRPLGMAIIEFSTEDFRNKINEDFNLIQSIIDKERNSNSKQKKNPNDINYISLLLQEKSKEAGNKKVLEEFDFDINFIMKHVLTSNEEFSFCLPSPEFEDPGFNLPKRQQSNSDDDDYYSDDEDNEDKELIPSIIHLPDRKLCNNPIQFQRWFDFEIEYRKISFKVNSLLASQFSNTIKEQLSSNQIASNSNGDFNRYFYSMRVGIEGDFQLIIDSLMGQRIIITAENAIFLLLCSRELQMEQLSLAVHQLVSDLTDTEMVIQFCNELCTAKSKDMLSNRYESSYGEDDDELIDFYADFFSQNFFRICELSSFKSLPIDAICKTLDKLVYEKKNIINDGDNNKNLSNWILEFFEKNDNSRVRLIPYMNKFLKQFNRAQLTSILSKPGANMNSLRDPISQLISQLNRAKNAGPQPPDINNNNNNNDNADNDLVPIIDDEEEMHECLYDENSPTTSGVFAYIKSKYGSIAETVEITSPSCFQSLVDYQIADQHYSSPSIENMWIQFDFKKHPFIINAYTLRSIDRDNFPHHLKNWVIEGSNSSGDNSVWIELDRVENSMALNAKQHYNTFLVKNNSESYRYIRLRQINSRQNSAEQLILRTIEFYGTFINQDEKGNNILYTKGKEWLGIFNYLMKKYRQNPVNREVQVTSAADASNLVNPEWSNMHGMWKSANVEKPYIKFDFNGNVANDYGGFKIKTTVEKYLLKTSMAASYPRSWMVEGSNDGVNWTIIDDVKNNKKISKVWESYVFSCSNHQAASIPFSQIRIRLAAPNSKNTNFFYLSYVELYGKVTISQS</sequence>
<evidence type="ECO:0000313" key="4">
    <source>
        <dbReference type="EMBL" id="KAK8848160.1"/>
    </source>
</evidence>
<evidence type="ECO:0000313" key="5">
    <source>
        <dbReference type="Proteomes" id="UP001470230"/>
    </source>
</evidence>
<dbReference type="SUPFAM" id="SSF49785">
    <property type="entry name" value="Galactose-binding domain-like"/>
    <property type="match status" value="2"/>
</dbReference>
<dbReference type="InterPro" id="IPR012677">
    <property type="entry name" value="Nucleotide-bd_a/b_plait_sf"/>
</dbReference>
<dbReference type="Gene3D" id="3.30.70.330">
    <property type="match status" value="1"/>
</dbReference>
<dbReference type="InterPro" id="IPR000504">
    <property type="entry name" value="RRM_dom"/>
</dbReference>
<gene>
    <name evidence="4" type="ORF">M9Y10_019216</name>
</gene>
<protein>
    <recommendedName>
        <fullName evidence="3">RRM domain-containing protein</fullName>
    </recommendedName>
</protein>
<feature type="compositionally biased region" description="Low complexity" evidence="2">
    <location>
        <begin position="578"/>
        <end position="588"/>
    </location>
</feature>
<dbReference type="EMBL" id="JAPFFF010000027">
    <property type="protein sequence ID" value="KAK8848160.1"/>
    <property type="molecule type" value="Genomic_DNA"/>
</dbReference>